<evidence type="ECO:0000313" key="8">
    <source>
        <dbReference type="Proteomes" id="UP000515180"/>
    </source>
</evidence>
<keyword evidence="6" id="KW-0732">Signal</keyword>
<dbReference type="CTD" id="39392"/>
<dbReference type="PANTHER" id="PTHR43142">
    <property type="entry name" value="CARBOXYLIC ESTER HYDROLASE"/>
    <property type="match status" value="1"/>
</dbReference>
<keyword evidence="8" id="KW-1185">Reference proteome</keyword>
<evidence type="ECO:0000256" key="1">
    <source>
        <dbReference type="ARBA" id="ARBA00005964"/>
    </source>
</evidence>
<dbReference type="RefSeq" id="XP_012241172.1">
    <property type="nucleotide sequence ID" value="XM_012385749.3"/>
</dbReference>
<dbReference type="SUPFAM" id="SSF53474">
    <property type="entry name" value="alpha/beta-Hydrolases"/>
    <property type="match status" value="1"/>
</dbReference>
<dbReference type="PROSITE" id="PS00122">
    <property type="entry name" value="CARBOXYLESTERASE_B_1"/>
    <property type="match status" value="1"/>
</dbReference>
<dbReference type="Proteomes" id="UP000515180">
    <property type="component" value="Unplaced"/>
</dbReference>
<evidence type="ECO:0000256" key="4">
    <source>
        <dbReference type="ARBA" id="ARBA00023157"/>
    </source>
</evidence>
<reference evidence="9" key="1">
    <citation type="submission" date="2025-08" db="UniProtKB">
        <authorList>
            <consortium name="RefSeq"/>
        </authorList>
    </citation>
    <scope>IDENTIFICATION</scope>
</reference>
<keyword evidence="5" id="KW-0325">Glycoprotein</keyword>
<dbReference type="Pfam" id="PF00135">
    <property type="entry name" value="COesterase"/>
    <property type="match status" value="1"/>
</dbReference>
<gene>
    <name evidence="9" type="primary">LOC100747208</name>
</gene>
<evidence type="ECO:0000256" key="2">
    <source>
        <dbReference type="ARBA" id="ARBA00022487"/>
    </source>
</evidence>
<feature type="chain" id="PRO_5028512658" description="Carboxylic ester hydrolase" evidence="6">
    <location>
        <begin position="20"/>
        <end position="559"/>
    </location>
</feature>
<keyword evidence="2" id="KW-0719">Serine esterase</keyword>
<proteinExistence type="inferred from homology"/>
<evidence type="ECO:0000256" key="6">
    <source>
        <dbReference type="RuleBase" id="RU361235"/>
    </source>
</evidence>
<sequence>MELSVIALLLLGFVNFSWQNERIPRVRTSLGDIRGYYKVSRHGRKYEAYEGIPYAQPPVGKLRFKPPQPVQEWINELPAVEKGSVCTQYVILSTPQNGDKVTGCEDCLYMNIYRPFRNGNESLLPVMFWIHGGAYQFGSGNEVNETLVMDRDVILVTFNYRLASFGFLSTGDSVVPGNMGLKDQNVALRWVYNHIRNFGGDPNQITIFGLSAGAASVHYHYLSRLSTGLFQRGISISGVALTPWAQTKYAPDKARRFAATLGCPTRNTKEMIDCLQTRPARIISQVTGELLNWSQNPYVPFGPVVDKYGPNPFITRSPIDIIVSGEAYDAPWISGVVSEEGLFISAAFVGNDQLLKQLNDDWDNIAPYLLDYNDTLPLNQHKEVAEKIRKYYLGSKPIDSNTSLSVTHMIGDRMFGVDLQKAVILHAKINKSPVWTYYYSYRSMHSFSEIVSGGSTKNFGVSHGDDAFLVLDTRISNVSRPNDLEMQQILLDFYTSFAIEGKPRAGNVQWQTLDPNEKEFQYLHIANPQNIKMETSSDFANINFWNTIDFNENKISGQE</sequence>
<name>A0A6P3UUL6_BOMIM</name>
<protein>
    <recommendedName>
        <fullName evidence="6">Carboxylic ester hydrolase</fullName>
        <ecNumber evidence="6">3.1.1.-</ecNumber>
    </recommendedName>
</protein>
<dbReference type="Gene3D" id="3.40.50.1820">
    <property type="entry name" value="alpha/beta hydrolase"/>
    <property type="match status" value="1"/>
</dbReference>
<dbReference type="KEGG" id="bim:100747208"/>
<feature type="domain" description="Carboxylesterase type B" evidence="7">
    <location>
        <begin position="24"/>
        <end position="545"/>
    </location>
</feature>
<evidence type="ECO:0000256" key="5">
    <source>
        <dbReference type="ARBA" id="ARBA00023180"/>
    </source>
</evidence>
<dbReference type="GO" id="GO:0052689">
    <property type="term" value="F:carboxylic ester hydrolase activity"/>
    <property type="evidence" value="ECO:0007669"/>
    <property type="project" value="UniProtKB-KW"/>
</dbReference>
<keyword evidence="3 6" id="KW-0378">Hydrolase</keyword>
<keyword evidence="4" id="KW-1015">Disulfide bond</keyword>
<dbReference type="InterPro" id="IPR002018">
    <property type="entry name" value="CarbesteraseB"/>
</dbReference>
<evidence type="ECO:0000313" key="9">
    <source>
        <dbReference type="RefSeq" id="XP_012241172.1"/>
    </source>
</evidence>
<dbReference type="InterPro" id="IPR029058">
    <property type="entry name" value="AB_hydrolase_fold"/>
</dbReference>
<comment type="similarity">
    <text evidence="1 6">Belongs to the type-B carboxylesterase/lipase family.</text>
</comment>
<organism evidence="8 9">
    <name type="scientific">Bombus impatiens</name>
    <name type="common">Bumblebee</name>
    <dbReference type="NCBI Taxonomy" id="132113"/>
    <lineage>
        <taxon>Eukaryota</taxon>
        <taxon>Metazoa</taxon>
        <taxon>Ecdysozoa</taxon>
        <taxon>Arthropoda</taxon>
        <taxon>Hexapoda</taxon>
        <taxon>Insecta</taxon>
        <taxon>Pterygota</taxon>
        <taxon>Neoptera</taxon>
        <taxon>Endopterygota</taxon>
        <taxon>Hymenoptera</taxon>
        <taxon>Apocrita</taxon>
        <taxon>Aculeata</taxon>
        <taxon>Apoidea</taxon>
        <taxon>Anthophila</taxon>
        <taxon>Apidae</taxon>
        <taxon>Bombus</taxon>
        <taxon>Pyrobombus</taxon>
    </lineage>
</organism>
<dbReference type="PANTHER" id="PTHR43142:SF1">
    <property type="entry name" value="CARBOXYLIC ESTER HYDROLASE"/>
    <property type="match status" value="1"/>
</dbReference>
<dbReference type="InterPro" id="IPR019826">
    <property type="entry name" value="Carboxylesterase_B_AS"/>
</dbReference>
<accession>A0A6P3UUL6</accession>
<dbReference type="GeneID" id="100747208"/>
<dbReference type="OrthoDB" id="6846267at2759"/>
<feature type="signal peptide" evidence="6">
    <location>
        <begin position="1"/>
        <end position="19"/>
    </location>
</feature>
<evidence type="ECO:0000256" key="3">
    <source>
        <dbReference type="ARBA" id="ARBA00022801"/>
    </source>
</evidence>
<dbReference type="AlphaFoldDB" id="A0A6P3UUL6"/>
<dbReference type="EC" id="3.1.1.-" evidence="6"/>
<evidence type="ECO:0000259" key="7">
    <source>
        <dbReference type="Pfam" id="PF00135"/>
    </source>
</evidence>